<reference evidence="3 4" key="1">
    <citation type="submission" date="2021-02" db="EMBL/GenBank/DDBJ databases">
        <title>Lysobacter arenosi sp. nov., isolated from soil of gangwondo yeongwol, south Korea.</title>
        <authorList>
            <person name="Kim K.R."/>
            <person name="Kim K.H."/>
            <person name="Jeon C.O."/>
        </authorList>
    </citation>
    <scope>NUCLEOTIDE SEQUENCE [LARGE SCALE GENOMIC DNA]</scope>
    <source>
        <strain evidence="3 4">R7</strain>
    </source>
</reference>
<evidence type="ECO:0000313" key="4">
    <source>
        <dbReference type="Proteomes" id="UP000663400"/>
    </source>
</evidence>
<dbReference type="RefSeq" id="WP_200608351.1">
    <property type="nucleotide sequence ID" value="NZ_CP071517.1"/>
</dbReference>
<dbReference type="InterPro" id="IPR000305">
    <property type="entry name" value="GIY-YIG_endonuc"/>
</dbReference>
<sequence length="160" mass="17917">MLQCGGDRYYLGATHDLAARLAKHRKGQGSQFTRTHGVIALVGAIDVGTRSEAMREERRLKRWSTARKVAYFQQYAHGEPGPALVAPWEERRTPDHENEAHDIIVLIGLLNGGDYARARQWFLNEPLEELGGRTADYYVRHGGVESVRRYVLNLSAGSTG</sequence>
<feature type="domain" description="GIY-YIG" evidence="2">
    <location>
        <begin position="1"/>
        <end position="70"/>
    </location>
</feature>
<dbReference type="PANTHER" id="PTHR34477">
    <property type="entry name" value="UPF0213 PROTEIN YHBQ"/>
    <property type="match status" value="1"/>
</dbReference>
<evidence type="ECO:0000256" key="1">
    <source>
        <dbReference type="ARBA" id="ARBA00007435"/>
    </source>
</evidence>
<dbReference type="EMBL" id="CP071517">
    <property type="protein sequence ID" value="QSX74455.1"/>
    <property type="molecule type" value="Genomic_DNA"/>
</dbReference>
<dbReference type="PANTHER" id="PTHR34477:SF1">
    <property type="entry name" value="UPF0213 PROTEIN YHBQ"/>
    <property type="match status" value="1"/>
</dbReference>
<protein>
    <submittedName>
        <fullName evidence="3">GIY-YIG nuclease family protein</fullName>
    </submittedName>
</protein>
<comment type="similarity">
    <text evidence="1">Belongs to the UPF0213 family.</text>
</comment>
<dbReference type="Pfam" id="PF01541">
    <property type="entry name" value="GIY-YIG"/>
    <property type="match status" value="1"/>
</dbReference>
<evidence type="ECO:0000259" key="2">
    <source>
        <dbReference type="PROSITE" id="PS50164"/>
    </source>
</evidence>
<dbReference type="CDD" id="cd10456">
    <property type="entry name" value="GIY-YIG_UPF0213"/>
    <property type="match status" value="1"/>
</dbReference>
<dbReference type="Proteomes" id="UP000663400">
    <property type="component" value="Chromosome"/>
</dbReference>
<proteinExistence type="inferred from homology"/>
<dbReference type="SUPFAM" id="SSF82771">
    <property type="entry name" value="GIY-YIG endonuclease"/>
    <property type="match status" value="1"/>
</dbReference>
<accession>A0ABX7R9Q4</accession>
<evidence type="ECO:0000313" key="3">
    <source>
        <dbReference type="EMBL" id="QSX74455.1"/>
    </source>
</evidence>
<dbReference type="InterPro" id="IPR035901">
    <property type="entry name" value="GIY-YIG_endonuc_sf"/>
</dbReference>
<dbReference type="InterPro" id="IPR050190">
    <property type="entry name" value="UPF0213_domain"/>
</dbReference>
<dbReference type="Gene3D" id="3.40.1440.10">
    <property type="entry name" value="GIY-YIG endonuclease"/>
    <property type="match status" value="1"/>
</dbReference>
<keyword evidence="4" id="KW-1185">Reference proteome</keyword>
<dbReference type="PROSITE" id="PS50164">
    <property type="entry name" value="GIY_YIG"/>
    <property type="match status" value="1"/>
</dbReference>
<gene>
    <name evidence="3" type="ORF">HIV01_014890</name>
</gene>
<organism evidence="3 4">
    <name type="scientific">Lysobacter arenosi</name>
    <dbReference type="NCBI Taxonomy" id="2795387"/>
    <lineage>
        <taxon>Bacteria</taxon>
        <taxon>Pseudomonadati</taxon>
        <taxon>Pseudomonadota</taxon>
        <taxon>Gammaproteobacteria</taxon>
        <taxon>Lysobacterales</taxon>
        <taxon>Lysobacteraceae</taxon>
        <taxon>Lysobacter</taxon>
    </lineage>
</organism>
<name>A0ABX7R9Q4_9GAMM</name>